<keyword evidence="2 7" id="KW-0813">Transport</keyword>
<evidence type="ECO:0000256" key="4">
    <source>
        <dbReference type="ARBA" id="ARBA00023065"/>
    </source>
</evidence>
<keyword evidence="9" id="KW-1185">Reference proteome</keyword>
<dbReference type="GO" id="GO:0045259">
    <property type="term" value="C:proton-transporting ATP synthase complex"/>
    <property type="evidence" value="ECO:0007669"/>
    <property type="project" value="UniProtKB-KW"/>
</dbReference>
<evidence type="ECO:0000256" key="6">
    <source>
        <dbReference type="ARBA" id="ARBA00023310"/>
    </source>
</evidence>
<evidence type="ECO:0000256" key="1">
    <source>
        <dbReference type="ARBA" id="ARBA00004370"/>
    </source>
</evidence>
<name>C8NDM5_9LACT</name>
<dbReference type="RefSeq" id="WP_005604880.1">
    <property type="nucleotide sequence ID" value="NZ_CP102283.1"/>
</dbReference>
<comment type="function">
    <text evidence="7">F(1)F(0) ATP synthase produces ATP from ADP in the presence of a proton or sodium gradient. F-type ATPases consist of two structural domains, F(1) containing the extramembraneous catalytic core and F(0) containing the membrane proton channel, linked together by a central stalk and a peripheral stalk. During catalysis, ATP synthesis in the catalytic domain of F(1) is coupled via a rotary mechanism of the central stalk subunits to proton translocation.</text>
</comment>
<comment type="caution">
    <text evidence="8">The sequence shown here is derived from an EMBL/GenBank/DDBJ whole genome shotgun (WGS) entry which is preliminary data.</text>
</comment>
<dbReference type="Proteomes" id="UP000005926">
    <property type="component" value="Unassembled WGS sequence"/>
</dbReference>
<dbReference type="GO" id="GO:0005886">
    <property type="term" value="C:plasma membrane"/>
    <property type="evidence" value="ECO:0007669"/>
    <property type="project" value="UniProtKB-SubCell"/>
</dbReference>
<comment type="similarity">
    <text evidence="7">Belongs to the ATPase delta chain family.</text>
</comment>
<keyword evidence="5 7" id="KW-0472">Membrane</keyword>
<keyword evidence="7" id="KW-0139">CF(1)</keyword>
<dbReference type="EMBL" id="ACKZ01000003">
    <property type="protein sequence ID" value="EEW38248.1"/>
    <property type="molecule type" value="Genomic_DNA"/>
</dbReference>
<evidence type="ECO:0000313" key="9">
    <source>
        <dbReference type="Proteomes" id="UP000005926"/>
    </source>
</evidence>
<evidence type="ECO:0000313" key="8">
    <source>
        <dbReference type="EMBL" id="EEW38248.1"/>
    </source>
</evidence>
<keyword evidence="6 7" id="KW-0066">ATP synthesis</keyword>
<protein>
    <recommendedName>
        <fullName evidence="7">ATP synthase subunit delta</fullName>
    </recommendedName>
    <alternativeName>
        <fullName evidence="7">ATP synthase F(1) sector subunit delta</fullName>
    </alternativeName>
    <alternativeName>
        <fullName evidence="7">F-type ATPase subunit delta</fullName>
        <shortName evidence="7">F-ATPase subunit delta</shortName>
    </alternativeName>
</protein>
<proteinExistence type="inferred from homology"/>
<evidence type="ECO:0000256" key="3">
    <source>
        <dbReference type="ARBA" id="ARBA00022781"/>
    </source>
</evidence>
<dbReference type="GO" id="GO:0016787">
    <property type="term" value="F:hydrolase activity"/>
    <property type="evidence" value="ECO:0007669"/>
    <property type="project" value="UniProtKB-KW"/>
</dbReference>
<dbReference type="STRING" id="638301.HMPREF0444_0020"/>
<comment type="subcellular location">
    <subcellularLocation>
        <location evidence="7">Cell membrane</location>
        <topology evidence="7">Peripheral membrane protein</topology>
    </subcellularLocation>
    <subcellularLocation>
        <location evidence="1">Membrane</location>
    </subcellularLocation>
</comment>
<dbReference type="GeneID" id="78411710"/>
<comment type="function">
    <text evidence="7">This protein is part of the stalk that links CF(0) to CF(1). It either transmits conformational changes from CF(0) to CF(1) or is implicated in proton conduction.</text>
</comment>
<reference evidence="8 9" key="1">
    <citation type="submission" date="2009-08" db="EMBL/GenBank/DDBJ databases">
        <authorList>
            <person name="Muzny D."/>
            <person name="Qin X."/>
            <person name="Deng J."/>
            <person name="Jiang H."/>
            <person name="Liu Y."/>
            <person name="Qu J."/>
            <person name="Song X.-Z."/>
            <person name="Zhang L."/>
            <person name="Thornton R."/>
            <person name="Coyle M."/>
            <person name="Francisco L."/>
            <person name="Jackson L."/>
            <person name="Javaid M."/>
            <person name="Korchina V."/>
            <person name="Kovar C."/>
            <person name="Mata R."/>
            <person name="Mathew T."/>
            <person name="Ngo R."/>
            <person name="Nguyen L."/>
            <person name="Nguyen N."/>
            <person name="Okwuonu G."/>
            <person name="Ongeri F."/>
            <person name="Pham C."/>
            <person name="Simmons D."/>
            <person name="Wilczek-Boney K."/>
            <person name="Hale W."/>
            <person name="Jakkamsetti A."/>
            <person name="Pham P."/>
            <person name="Ruth R."/>
            <person name="San Lucas F."/>
            <person name="Warren J."/>
            <person name="Zhang J."/>
            <person name="Zhao Z."/>
            <person name="Zhou C."/>
            <person name="Zhu D."/>
            <person name="Lee S."/>
            <person name="Bess C."/>
            <person name="Blankenburg K."/>
            <person name="Forbes L."/>
            <person name="Fu Q."/>
            <person name="Gubbala S."/>
            <person name="Hirani K."/>
            <person name="Jayaseelan J.C."/>
            <person name="Lara F."/>
            <person name="Munidasa M."/>
            <person name="Palculict T."/>
            <person name="Patil S."/>
            <person name="Pu L.-L."/>
            <person name="Saada N."/>
            <person name="Tang L."/>
            <person name="Weissenberger G."/>
            <person name="Zhu Y."/>
            <person name="Hemphill L."/>
            <person name="Shang Y."/>
            <person name="Youmans B."/>
            <person name="Ayvaz T."/>
            <person name="Ross M."/>
            <person name="Santibanez J."/>
            <person name="Aqrawi P."/>
            <person name="Gross S."/>
            <person name="Joshi V."/>
            <person name="Fowler G."/>
            <person name="Nazareth L."/>
            <person name="Reid J."/>
            <person name="Worley K."/>
            <person name="Petrosino J."/>
            <person name="Highlander S."/>
            <person name="Gibbs R."/>
        </authorList>
    </citation>
    <scope>NUCLEOTIDE SEQUENCE [LARGE SCALE GENOMIC DNA]</scope>
    <source>
        <strain evidence="8 9">ATCC 49175</strain>
    </source>
</reference>
<dbReference type="GO" id="GO:0046933">
    <property type="term" value="F:proton-transporting ATP synthase activity, rotational mechanism"/>
    <property type="evidence" value="ECO:0007669"/>
    <property type="project" value="UniProtKB-UniRule"/>
</dbReference>
<dbReference type="HAMAP" id="MF_01416">
    <property type="entry name" value="ATP_synth_delta_bact"/>
    <property type="match status" value="1"/>
</dbReference>
<keyword evidence="3 7" id="KW-0375">Hydrogen ion transport</keyword>
<dbReference type="eggNOG" id="COG0712">
    <property type="taxonomic scope" value="Bacteria"/>
</dbReference>
<evidence type="ECO:0000256" key="7">
    <source>
        <dbReference type="HAMAP-Rule" id="MF_01416"/>
    </source>
</evidence>
<dbReference type="PANTHER" id="PTHR11910">
    <property type="entry name" value="ATP SYNTHASE DELTA CHAIN"/>
    <property type="match status" value="1"/>
</dbReference>
<keyword evidence="4 7" id="KW-0406">Ion transport</keyword>
<evidence type="ECO:0000256" key="2">
    <source>
        <dbReference type="ARBA" id="ARBA00022448"/>
    </source>
</evidence>
<organism evidence="8 9">
    <name type="scientific">Granulicatella adiacens ATCC 49175</name>
    <dbReference type="NCBI Taxonomy" id="638301"/>
    <lineage>
        <taxon>Bacteria</taxon>
        <taxon>Bacillati</taxon>
        <taxon>Bacillota</taxon>
        <taxon>Bacilli</taxon>
        <taxon>Lactobacillales</taxon>
        <taxon>Carnobacteriaceae</taxon>
        <taxon>Granulicatella</taxon>
    </lineage>
</organism>
<gene>
    <name evidence="7 8" type="primary">atpH</name>
    <name evidence="8" type="ORF">HMPREF0444_0020</name>
</gene>
<accession>C8NDM5</accession>
<sequence length="180" mass="20472">MVKYHKDIVKEASHFYAKAKYEGHLDQVTNEIQAILDGIQNTSTFRQLMHLEHVSYDKKLAVLESTFGHLSSETQEYLATFPSEDGSMNIVEALEAFLELYNANKLEIVSAIPLTDEQIERIAIAFQNKTEKEYDSWVNTVDPSVIGGVQLKTKEFLLDGTISNKLKQFKEKVSQTGLKR</sequence>
<dbReference type="SUPFAM" id="SSF47928">
    <property type="entry name" value="N-terminal domain of the delta subunit of the F1F0-ATP synthase"/>
    <property type="match status" value="1"/>
</dbReference>
<dbReference type="AlphaFoldDB" id="C8NDM5"/>
<dbReference type="InterPro" id="IPR000711">
    <property type="entry name" value="ATPase_OSCP/dsu"/>
</dbReference>
<keyword evidence="8" id="KW-0378">Hydrolase</keyword>
<dbReference type="Pfam" id="PF00213">
    <property type="entry name" value="OSCP"/>
    <property type="match status" value="1"/>
</dbReference>
<dbReference type="HOGENOM" id="CLU_085114_4_1_9"/>
<dbReference type="InterPro" id="IPR026015">
    <property type="entry name" value="ATP_synth_OSCP/delta_N_sf"/>
</dbReference>
<dbReference type="NCBIfam" id="TIGR01145">
    <property type="entry name" value="ATP_synt_delta"/>
    <property type="match status" value="1"/>
</dbReference>
<keyword evidence="7" id="KW-1003">Cell membrane</keyword>
<evidence type="ECO:0000256" key="5">
    <source>
        <dbReference type="ARBA" id="ARBA00023136"/>
    </source>
</evidence>